<name>U1PP60_9EURY</name>
<dbReference type="InterPro" id="IPR024705">
    <property type="entry name" value="Ssp411"/>
</dbReference>
<proteinExistence type="predicted"/>
<dbReference type="Proteomes" id="UP000030710">
    <property type="component" value="Unassembled WGS sequence"/>
</dbReference>
<evidence type="ECO:0000313" key="2">
    <source>
        <dbReference type="EMBL" id="ERG95527.1"/>
    </source>
</evidence>
<evidence type="ECO:0000259" key="1">
    <source>
        <dbReference type="Pfam" id="PF03190"/>
    </source>
</evidence>
<sequence length="124" mass="13769">MIDDPTRVEWRQWGDEAFAKAQASDTPVLLSLTATWCDGCQEMDMETHAEPHIAANINNGFITICVDIDRHPRVRERYNMGEFPSTVFCTSTGKPLTGAGGIRQVTDSVRSVWTERGADAGRIL</sequence>
<dbReference type="STRING" id="1238425.J07HQW2_01985"/>
<dbReference type="PANTHER" id="PTHR42899">
    <property type="entry name" value="SPERMATOGENESIS-ASSOCIATED PROTEIN 20"/>
    <property type="match status" value="1"/>
</dbReference>
<dbReference type="AlphaFoldDB" id="U1PP60"/>
<dbReference type="Pfam" id="PF03190">
    <property type="entry name" value="Thioredox_DsbH"/>
    <property type="match status" value="1"/>
</dbReference>
<dbReference type="InterPro" id="IPR004879">
    <property type="entry name" value="Ssp411-like_TRX"/>
</dbReference>
<dbReference type="EMBL" id="KE356561">
    <property type="protein sequence ID" value="ERG95527.1"/>
    <property type="molecule type" value="Genomic_DNA"/>
</dbReference>
<gene>
    <name evidence="2" type="ORF">J07HQW2_01985</name>
</gene>
<evidence type="ECO:0000313" key="3">
    <source>
        <dbReference type="Proteomes" id="UP000030710"/>
    </source>
</evidence>
<dbReference type="InterPro" id="IPR036249">
    <property type="entry name" value="Thioredoxin-like_sf"/>
</dbReference>
<organism evidence="2 3">
    <name type="scientific">Haloquadratum walsbyi J07HQW2</name>
    <dbReference type="NCBI Taxonomy" id="1238425"/>
    <lineage>
        <taxon>Archaea</taxon>
        <taxon>Methanobacteriati</taxon>
        <taxon>Methanobacteriota</taxon>
        <taxon>Stenosarchaea group</taxon>
        <taxon>Halobacteria</taxon>
        <taxon>Halobacteriales</taxon>
        <taxon>Haloferacaceae</taxon>
        <taxon>Haloquadratum</taxon>
    </lineage>
</organism>
<feature type="domain" description="Spermatogenesis-associated protein 20-like TRX" evidence="1">
    <location>
        <begin position="7"/>
        <end position="100"/>
    </location>
</feature>
<reference evidence="2 3" key="1">
    <citation type="journal article" date="2013" name="PLoS ONE">
        <title>Assembly-driven community genomics of a hypersaline microbial ecosystem.</title>
        <authorList>
            <person name="Podell S."/>
            <person name="Ugalde J.A."/>
            <person name="Narasingarao P."/>
            <person name="Banfield J.F."/>
            <person name="Heidelberg K.B."/>
            <person name="Allen E.E."/>
        </authorList>
    </citation>
    <scope>NUCLEOTIDE SEQUENCE [LARGE SCALE GENOMIC DNA]</scope>
    <source>
        <strain evidence="3">J07HQW2</strain>
    </source>
</reference>
<dbReference type="eggNOG" id="arCOG02007">
    <property type="taxonomic scope" value="Archaea"/>
</dbReference>
<dbReference type="HOGENOM" id="CLU_1998716_0_0_2"/>
<accession>U1PP60</accession>
<dbReference type="Gene3D" id="3.40.30.10">
    <property type="entry name" value="Glutaredoxin"/>
    <property type="match status" value="1"/>
</dbReference>
<dbReference type="PANTHER" id="PTHR42899:SF1">
    <property type="entry name" value="SPERMATOGENESIS-ASSOCIATED PROTEIN 20"/>
    <property type="match status" value="1"/>
</dbReference>
<dbReference type="SUPFAM" id="SSF52833">
    <property type="entry name" value="Thioredoxin-like"/>
    <property type="match status" value="1"/>
</dbReference>
<protein>
    <submittedName>
        <fullName evidence="2">Conserved thioredoxin domain protein</fullName>
    </submittedName>
</protein>
<dbReference type="RefSeq" id="WP_021055004.1">
    <property type="nucleotide sequence ID" value="NZ_KE356561.1"/>
</dbReference>